<comment type="caution">
    <text evidence="2">The sequence shown here is derived from an EMBL/GenBank/DDBJ whole genome shotgun (WGS) entry which is preliminary data.</text>
</comment>
<organism evidence="2 3">
    <name type="scientific">Candidatus Synechococcus calcipolaris G9</name>
    <dbReference type="NCBI Taxonomy" id="1497997"/>
    <lineage>
        <taxon>Bacteria</taxon>
        <taxon>Bacillati</taxon>
        <taxon>Cyanobacteriota</taxon>
        <taxon>Cyanophyceae</taxon>
        <taxon>Synechococcales</taxon>
        <taxon>Synechococcaceae</taxon>
        <taxon>Synechococcus</taxon>
    </lineage>
</organism>
<dbReference type="EMBL" id="JAKKUT010000002">
    <property type="protein sequence ID" value="MDG2991095.1"/>
    <property type="molecule type" value="Genomic_DNA"/>
</dbReference>
<feature type="compositionally biased region" description="Polar residues" evidence="1">
    <location>
        <begin position="1"/>
        <end position="11"/>
    </location>
</feature>
<protein>
    <submittedName>
        <fullName evidence="2">Uncharacterized protein</fullName>
    </submittedName>
</protein>
<keyword evidence="3" id="KW-1185">Reference proteome</keyword>
<evidence type="ECO:0000313" key="3">
    <source>
        <dbReference type="Proteomes" id="UP001154265"/>
    </source>
</evidence>
<gene>
    <name evidence="2" type="ORF">L3556_09175</name>
</gene>
<feature type="region of interest" description="Disordered" evidence="1">
    <location>
        <begin position="1"/>
        <end position="28"/>
    </location>
</feature>
<reference evidence="2" key="2">
    <citation type="submission" date="2022-01" db="EMBL/GenBank/DDBJ databases">
        <authorList>
            <person name="Zivanovic Y."/>
            <person name="Moreira D."/>
            <person name="Lopez-Garcia P."/>
        </authorList>
    </citation>
    <scope>NUCLEOTIDE SEQUENCE</scope>
    <source>
        <strain evidence="2">G9</strain>
    </source>
</reference>
<proteinExistence type="predicted"/>
<evidence type="ECO:0000313" key="2">
    <source>
        <dbReference type="EMBL" id="MDG2991095.1"/>
    </source>
</evidence>
<dbReference type="Proteomes" id="UP001154265">
    <property type="component" value="Unassembled WGS sequence"/>
</dbReference>
<accession>A0ABT6EZT8</accession>
<dbReference type="RefSeq" id="WP_277866974.1">
    <property type="nucleotide sequence ID" value="NZ_JAKKUT010000002.1"/>
</dbReference>
<evidence type="ECO:0000256" key="1">
    <source>
        <dbReference type="SAM" id="MobiDB-lite"/>
    </source>
</evidence>
<name>A0ABT6EZT8_9SYNE</name>
<sequence length="176" mass="19719">MANSQNPTQTERNPDVSPPSQPEVGEPLTMDAVPDQVLATLFDLQLLETLILPELPDIESLFADIPPLVLLEMAPFLALSEEDWAQMQASYGRLEEHLHQTLTYLAKVKAIAYQLQAVASEFAPPRRRRQPQPPHPLEHLSSELLRAIAQTQAVLEPVYPSLQDLGQYLDPDPQEK</sequence>
<reference evidence="2" key="1">
    <citation type="journal article" date="2022" name="Genome Biol. Evol.">
        <title>A New Gene Family Diagnostic for Intracellular Biomineralization of Amorphous Ca Carbonates by Cyanobacteria.</title>
        <authorList>
            <person name="Benzerara K."/>
            <person name="Duprat E."/>
            <person name="Bitard-Feildel T."/>
            <person name="Caumes G."/>
            <person name="Cassier-Chauvat C."/>
            <person name="Chauvat F."/>
            <person name="Dezi M."/>
            <person name="Diop S.I."/>
            <person name="Gaschignard G."/>
            <person name="Gorgen S."/>
            <person name="Gugger M."/>
            <person name="Lopez-Garcia P."/>
            <person name="Millet M."/>
            <person name="Skouri-Panet F."/>
            <person name="Moreira D."/>
            <person name="Callebaut I."/>
        </authorList>
    </citation>
    <scope>NUCLEOTIDE SEQUENCE</scope>
    <source>
        <strain evidence="2">G9</strain>
    </source>
</reference>